<name>A0A498BU66_9MICO</name>
<dbReference type="PANTHER" id="PTHR35007">
    <property type="entry name" value="INTEGRAL MEMBRANE PROTEIN-RELATED"/>
    <property type="match status" value="1"/>
</dbReference>
<keyword evidence="9" id="KW-1185">Reference proteome</keyword>
<evidence type="ECO:0000256" key="5">
    <source>
        <dbReference type="ARBA" id="ARBA00023136"/>
    </source>
</evidence>
<evidence type="ECO:0000256" key="3">
    <source>
        <dbReference type="ARBA" id="ARBA00022692"/>
    </source>
</evidence>
<evidence type="ECO:0000259" key="7">
    <source>
        <dbReference type="Pfam" id="PF00482"/>
    </source>
</evidence>
<dbReference type="RefSeq" id="WP_121059655.1">
    <property type="nucleotide sequence ID" value="NZ_RCDB01000003.1"/>
</dbReference>
<keyword evidence="5 6" id="KW-0472">Membrane</keyword>
<comment type="subcellular location">
    <subcellularLocation>
        <location evidence="1">Cell membrane</location>
        <topology evidence="1">Multi-pass membrane protein</topology>
    </subcellularLocation>
</comment>
<feature type="domain" description="Type II secretion system protein GspF" evidence="7">
    <location>
        <begin position="9"/>
        <end position="122"/>
    </location>
</feature>
<evidence type="ECO:0000313" key="9">
    <source>
        <dbReference type="Proteomes" id="UP000273158"/>
    </source>
</evidence>
<reference evidence="8 9" key="1">
    <citation type="journal article" date="2015" name="Stand. Genomic Sci.">
        <title>Genomic Encyclopedia of Bacterial and Archaeal Type Strains, Phase III: the genomes of soil and plant-associated and newly described type strains.</title>
        <authorList>
            <person name="Whitman W.B."/>
            <person name="Woyke T."/>
            <person name="Klenk H.P."/>
            <person name="Zhou Y."/>
            <person name="Lilburn T.G."/>
            <person name="Beck B.J."/>
            <person name="De Vos P."/>
            <person name="Vandamme P."/>
            <person name="Eisen J.A."/>
            <person name="Garrity G."/>
            <person name="Hugenholtz P."/>
            <person name="Kyrpides N.C."/>
        </authorList>
    </citation>
    <scope>NUCLEOTIDE SEQUENCE [LARGE SCALE GENOMIC DNA]</scope>
    <source>
        <strain evidence="8 9">S2T63</strain>
    </source>
</reference>
<evidence type="ECO:0000256" key="4">
    <source>
        <dbReference type="ARBA" id="ARBA00022989"/>
    </source>
</evidence>
<dbReference type="EMBL" id="RCDB01000003">
    <property type="protein sequence ID" value="RLK47463.1"/>
    <property type="molecule type" value="Genomic_DNA"/>
</dbReference>
<dbReference type="Pfam" id="PF00482">
    <property type="entry name" value="T2SSF"/>
    <property type="match status" value="1"/>
</dbReference>
<keyword evidence="4 6" id="KW-1133">Transmembrane helix</keyword>
<feature type="transmembrane region" description="Helical" evidence="6">
    <location>
        <begin position="133"/>
        <end position="152"/>
    </location>
</feature>
<keyword evidence="2" id="KW-1003">Cell membrane</keyword>
<feature type="transmembrane region" description="Helical" evidence="6">
    <location>
        <begin position="110"/>
        <end position="127"/>
    </location>
</feature>
<dbReference type="PANTHER" id="PTHR35007:SF4">
    <property type="entry name" value="CONSERVED TRANSMEMBRANE PROTEIN-RELATED"/>
    <property type="match status" value="1"/>
</dbReference>
<proteinExistence type="predicted"/>
<accession>A0A498BU66</accession>
<keyword evidence="3 6" id="KW-0812">Transmembrane</keyword>
<sequence length="278" mass="28535">MTAAASVHRLSVLLEAGLAPPRAWRHLADAGDADAAAVIAATEAGGSVADALETRAEPWPQIARAWRVATEVGAPLAPSLRGIADALRDAEAGRDEVRVALAEPATTARLVTWLPLLAVVLVAAFGFDVAQVLTGPIGIACVVAGVLLILVARRWTTRLVARAQPDPRVPGLECDLVAIALTGGVSIERALAGVGPDAREGTAPVLELSRASGAPAVDLLRASADDERRTARTEGRLRAAKLSGALLLPLGVCTLPAFLLLGVAPMVLSVLASTPLML</sequence>
<feature type="transmembrane region" description="Helical" evidence="6">
    <location>
        <begin position="246"/>
        <end position="272"/>
    </location>
</feature>
<evidence type="ECO:0000256" key="6">
    <source>
        <dbReference type="SAM" id="Phobius"/>
    </source>
</evidence>
<protein>
    <submittedName>
        <fullName evidence="8">Tight adherence protein B</fullName>
    </submittedName>
</protein>
<evidence type="ECO:0000256" key="1">
    <source>
        <dbReference type="ARBA" id="ARBA00004651"/>
    </source>
</evidence>
<dbReference type="Proteomes" id="UP000273158">
    <property type="component" value="Unassembled WGS sequence"/>
</dbReference>
<organism evidence="8 9">
    <name type="scientific">Microbacterium telephonicum</name>
    <dbReference type="NCBI Taxonomy" id="1714841"/>
    <lineage>
        <taxon>Bacteria</taxon>
        <taxon>Bacillati</taxon>
        <taxon>Actinomycetota</taxon>
        <taxon>Actinomycetes</taxon>
        <taxon>Micrococcales</taxon>
        <taxon>Microbacteriaceae</taxon>
        <taxon>Microbacterium</taxon>
    </lineage>
</organism>
<gene>
    <name evidence="8" type="ORF">C7474_2046</name>
</gene>
<dbReference type="OrthoDB" id="3267562at2"/>
<dbReference type="AlphaFoldDB" id="A0A498BU66"/>
<dbReference type="GO" id="GO:0005886">
    <property type="term" value="C:plasma membrane"/>
    <property type="evidence" value="ECO:0007669"/>
    <property type="project" value="UniProtKB-SubCell"/>
</dbReference>
<evidence type="ECO:0000313" key="8">
    <source>
        <dbReference type="EMBL" id="RLK47463.1"/>
    </source>
</evidence>
<dbReference type="InterPro" id="IPR018076">
    <property type="entry name" value="T2SS_GspF_dom"/>
</dbReference>
<evidence type="ECO:0000256" key="2">
    <source>
        <dbReference type="ARBA" id="ARBA00022475"/>
    </source>
</evidence>
<comment type="caution">
    <text evidence="8">The sequence shown here is derived from an EMBL/GenBank/DDBJ whole genome shotgun (WGS) entry which is preliminary data.</text>
</comment>